<dbReference type="OrthoDB" id="9804819at2"/>
<dbReference type="PROSITE" id="PS50893">
    <property type="entry name" value="ABC_TRANSPORTER_2"/>
    <property type="match status" value="1"/>
</dbReference>
<dbReference type="GO" id="GO:0005524">
    <property type="term" value="F:ATP binding"/>
    <property type="evidence" value="ECO:0007669"/>
    <property type="project" value="UniProtKB-KW"/>
</dbReference>
<feature type="domain" description="ABC transporter" evidence="5">
    <location>
        <begin position="9"/>
        <end position="234"/>
    </location>
</feature>
<dbReference type="InterPro" id="IPR003593">
    <property type="entry name" value="AAA+_ATPase"/>
</dbReference>
<evidence type="ECO:0000313" key="6">
    <source>
        <dbReference type="EMBL" id="SOE00000.1"/>
    </source>
</evidence>
<dbReference type="RefSeq" id="WP_097184143.1">
    <property type="nucleotide sequence ID" value="NZ_OCNK01000003.1"/>
</dbReference>
<dbReference type="SUPFAM" id="SSF52540">
    <property type="entry name" value="P-loop containing nucleoside triphosphate hydrolases"/>
    <property type="match status" value="1"/>
</dbReference>
<dbReference type="InterPro" id="IPR027417">
    <property type="entry name" value="P-loop_NTPase"/>
</dbReference>
<dbReference type="InterPro" id="IPR051782">
    <property type="entry name" value="ABC_Transporter_VariousFunc"/>
</dbReference>
<accession>A0A286GWU3</accession>
<sequence>MTTGTNPTATVRDVTMRFREHTALDSVTTSFEKDAITGLLGRNGAGKTTLMQLLTGHRVPSAGRVEVFGASPYENDRILRDICFVKEGQRYPEQFRVQDALAAAAMVFPHWDDDLAADLLTDFDLPAKRPVRKLSRGMNSMVGIIIGLASRAPLTLFDEPYLGLDAVARQQFYDRLLADYAEHPRTIVLSTHLIEEIASLLERVLLIDRGRVLLDTDAESLRDSALTVSGPVDKVQAFARQHELLHTESLGGHSRAVVRVGGAADRRAAATHGLTVEPTNLQQLVVAMSLQSPATRGPVRSPLRAAPSEDLEEVS</sequence>
<keyword evidence="3 6" id="KW-0067">ATP-binding</keyword>
<dbReference type="Pfam" id="PF00005">
    <property type="entry name" value="ABC_tran"/>
    <property type="match status" value="1"/>
</dbReference>
<dbReference type="AlphaFoldDB" id="A0A286GWU3"/>
<keyword evidence="7" id="KW-1185">Reference proteome</keyword>
<dbReference type="EMBL" id="OCNK01000003">
    <property type="protein sequence ID" value="SOE00000.1"/>
    <property type="molecule type" value="Genomic_DNA"/>
</dbReference>
<evidence type="ECO:0000256" key="3">
    <source>
        <dbReference type="ARBA" id="ARBA00022840"/>
    </source>
</evidence>
<protein>
    <submittedName>
        <fullName evidence="6">ABC-2 type transport system ATP-binding protein</fullName>
    </submittedName>
</protein>
<evidence type="ECO:0000256" key="4">
    <source>
        <dbReference type="SAM" id="MobiDB-lite"/>
    </source>
</evidence>
<dbReference type="PANTHER" id="PTHR42939:SF1">
    <property type="entry name" value="ABC TRANSPORTER ATP-BINDING PROTEIN ALBC-RELATED"/>
    <property type="match status" value="1"/>
</dbReference>
<evidence type="ECO:0000256" key="2">
    <source>
        <dbReference type="ARBA" id="ARBA00022741"/>
    </source>
</evidence>
<dbReference type="Gene3D" id="3.40.50.300">
    <property type="entry name" value="P-loop containing nucleotide triphosphate hydrolases"/>
    <property type="match status" value="1"/>
</dbReference>
<keyword evidence="1" id="KW-0813">Transport</keyword>
<dbReference type="InterPro" id="IPR003439">
    <property type="entry name" value="ABC_transporter-like_ATP-bd"/>
</dbReference>
<reference evidence="7" key="1">
    <citation type="submission" date="2017-09" db="EMBL/GenBank/DDBJ databases">
        <authorList>
            <person name="Varghese N."/>
            <person name="Submissions S."/>
        </authorList>
    </citation>
    <scope>NUCLEOTIDE SEQUENCE [LARGE SCALE GENOMIC DNA]</scope>
    <source>
        <strain evidence="7">DSM 44270</strain>
    </source>
</reference>
<feature type="region of interest" description="Disordered" evidence="4">
    <location>
        <begin position="294"/>
        <end position="315"/>
    </location>
</feature>
<name>A0A286GWU3_9ACTN</name>
<organism evidence="6 7">
    <name type="scientific">Blastococcus haudaquaticus</name>
    <dbReference type="NCBI Taxonomy" id="1938745"/>
    <lineage>
        <taxon>Bacteria</taxon>
        <taxon>Bacillati</taxon>
        <taxon>Actinomycetota</taxon>
        <taxon>Actinomycetes</taxon>
        <taxon>Geodermatophilales</taxon>
        <taxon>Geodermatophilaceae</taxon>
        <taxon>Blastococcus</taxon>
    </lineage>
</organism>
<dbReference type="SMART" id="SM00382">
    <property type="entry name" value="AAA"/>
    <property type="match status" value="1"/>
</dbReference>
<dbReference type="PANTHER" id="PTHR42939">
    <property type="entry name" value="ABC TRANSPORTER ATP-BINDING PROTEIN ALBC-RELATED"/>
    <property type="match status" value="1"/>
</dbReference>
<keyword evidence="2" id="KW-0547">Nucleotide-binding</keyword>
<dbReference type="GO" id="GO:0016887">
    <property type="term" value="F:ATP hydrolysis activity"/>
    <property type="evidence" value="ECO:0007669"/>
    <property type="project" value="InterPro"/>
</dbReference>
<evidence type="ECO:0000313" key="7">
    <source>
        <dbReference type="Proteomes" id="UP000219482"/>
    </source>
</evidence>
<evidence type="ECO:0000256" key="1">
    <source>
        <dbReference type="ARBA" id="ARBA00022448"/>
    </source>
</evidence>
<proteinExistence type="predicted"/>
<gene>
    <name evidence="6" type="ORF">SAMN06272739_2348</name>
</gene>
<dbReference type="Proteomes" id="UP000219482">
    <property type="component" value="Unassembled WGS sequence"/>
</dbReference>
<evidence type="ECO:0000259" key="5">
    <source>
        <dbReference type="PROSITE" id="PS50893"/>
    </source>
</evidence>
<dbReference type="CDD" id="cd03230">
    <property type="entry name" value="ABC_DR_subfamily_A"/>
    <property type="match status" value="1"/>
</dbReference>